<dbReference type="AlphaFoldDB" id="A0A3P6S5Q8"/>
<gene>
    <name evidence="1" type="ORF">NLS_LOCUS1298</name>
</gene>
<proteinExistence type="predicted"/>
<evidence type="ECO:0000313" key="1">
    <source>
        <dbReference type="EMBL" id="VDK71062.1"/>
    </source>
</evidence>
<organism evidence="1 2">
    <name type="scientific">Litomosoides sigmodontis</name>
    <name type="common">Filarial nematode worm</name>
    <dbReference type="NCBI Taxonomy" id="42156"/>
    <lineage>
        <taxon>Eukaryota</taxon>
        <taxon>Metazoa</taxon>
        <taxon>Ecdysozoa</taxon>
        <taxon>Nematoda</taxon>
        <taxon>Chromadorea</taxon>
        <taxon>Rhabditida</taxon>
        <taxon>Spirurina</taxon>
        <taxon>Spiruromorpha</taxon>
        <taxon>Filarioidea</taxon>
        <taxon>Onchocercidae</taxon>
        <taxon>Litomosoides</taxon>
    </lineage>
</organism>
<evidence type="ECO:0000313" key="2">
    <source>
        <dbReference type="Proteomes" id="UP000277928"/>
    </source>
</evidence>
<dbReference type="EMBL" id="UYRX01000044">
    <property type="protein sequence ID" value="VDK71062.1"/>
    <property type="molecule type" value="Genomic_DNA"/>
</dbReference>
<sequence length="82" mass="9606">MGWLRWFLDVKWMSAVECVEWSLMCFEIICVKLALFSTRRLTDGTFEKVLSRAVTVLDLHSEFVHLFESRSLVISPFNCFAL</sequence>
<keyword evidence="2" id="KW-1185">Reference proteome</keyword>
<accession>A0A3P6S5Q8</accession>
<dbReference type="Proteomes" id="UP000277928">
    <property type="component" value="Unassembled WGS sequence"/>
</dbReference>
<name>A0A3P6S5Q8_LITSI</name>
<reference evidence="1 2" key="1">
    <citation type="submission" date="2018-08" db="EMBL/GenBank/DDBJ databases">
        <authorList>
            <person name="Laetsch R D."/>
            <person name="Stevens L."/>
            <person name="Kumar S."/>
            <person name="Blaxter L. M."/>
        </authorList>
    </citation>
    <scope>NUCLEOTIDE SEQUENCE [LARGE SCALE GENOMIC DNA]</scope>
</reference>
<protein>
    <submittedName>
        <fullName evidence="1">Uncharacterized protein</fullName>
    </submittedName>
</protein>